<protein>
    <submittedName>
        <fullName evidence="2">Uncharacterized protein</fullName>
    </submittedName>
</protein>
<organism evidence="2 3">
    <name type="scientific">Tolypocladium paradoxum</name>
    <dbReference type="NCBI Taxonomy" id="94208"/>
    <lineage>
        <taxon>Eukaryota</taxon>
        <taxon>Fungi</taxon>
        <taxon>Dikarya</taxon>
        <taxon>Ascomycota</taxon>
        <taxon>Pezizomycotina</taxon>
        <taxon>Sordariomycetes</taxon>
        <taxon>Hypocreomycetidae</taxon>
        <taxon>Hypocreales</taxon>
        <taxon>Ophiocordycipitaceae</taxon>
        <taxon>Tolypocladium</taxon>
    </lineage>
</organism>
<gene>
    <name evidence="2" type="ORF">TPAR_00458</name>
</gene>
<feature type="compositionally biased region" description="Low complexity" evidence="1">
    <location>
        <begin position="329"/>
        <end position="347"/>
    </location>
</feature>
<reference evidence="2 3" key="1">
    <citation type="submission" date="2018-01" db="EMBL/GenBank/DDBJ databases">
        <title>Harnessing the power of phylogenomics to disentangle the directionality and signatures of interkingdom host jumping in the parasitic fungal genus Tolypocladium.</title>
        <authorList>
            <person name="Quandt C.A."/>
            <person name="Patterson W."/>
            <person name="Spatafora J.W."/>
        </authorList>
    </citation>
    <scope>NUCLEOTIDE SEQUENCE [LARGE SCALE GENOMIC DNA]</scope>
    <source>
        <strain evidence="2 3">NRBC 100945</strain>
    </source>
</reference>
<evidence type="ECO:0000313" key="3">
    <source>
        <dbReference type="Proteomes" id="UP000237481"/>
    </source>
</evidence>
<feature type="region of interest" description="Disordered" evidence="1">
    <location>
        <begin position="107"/>
        <end position="141"/>
    </location>
</feature>
<name>A0A2S4LA66_9HYPO</name>
<evidence type="ECO:0000256" key="1">
    <source>
        <dbReference type="SAM" id="MobiDB-lite"/>
    </source>
</evidence>
<sequence length="469" mass="52095">MLHRFTLPARPNPYATPSENASSHGRALSSSQASPLAPRRSRIFSQESEKENLKGKPAGLAPAGLAPARGRRQAPGLFDPADSSTWGVNAPPFLHAGAVFPVCQRDSPRGWHQAQQKSDDDTSLFQCPSIPSPTRLSPTSDDFLKMMDESLQLGPKQEPLSSAPKPLCLGRSTSSEYPSPGHNSPRVQSPVSAVCVNRLSFSNLSRFGQANDRLSYLRSSSPTSSTQDAKADTSHHEVMHEATAAISEWQDEPRPLKKRSYNHYELAESSEILPCDSLSQQHSPQTSSPDTPTSSTGELDRLKDASGRTWESIRPIKDQYDGPADSHRPSSPNPSAAPSASVATDAATLAPRRSKRKASQFSLRSLTRPFAKRPRFVGLRKWANRVCHGGGGRLSQAYHRWRQQNELDRRQYEAWKANRRKERPADPLKGKPEKGFGAFSFERSRYGNEEWWREGMAQYRAPSWMLFQK</sequence>
<feature type="region of interest" description="Disordered" evidence="1">
    <location>
        <begin position="276"/>
        <end position="361"/>
    </location>
</feature>
<feature type="compositionally biased region" description="Low complexity" evidence="1">
    <location>
        <begin position="57"/>
        <end position="77"/>
    </location>
</feature>
<feature type="compositionally biased region" description="Basic and acidic residues" evidence="1">
    <location>
        <begin position="229"/>
        <end position="238"/>
    </location>
</feature>
<evidence type="ECO:0000313" key="2">
    <source>
        <dbReference type="EMBL" id="POR39344.1"/>
    </source>
</evidence>
<feature type="compositionally biased region" description="Basic and acidic residues" evidence="1">
    <location>
        <begin position="314"/>
        <end position="328"/>
    </location>
</feature>
<feature type="compositionally biased region" description="Polar residues" evidence="1">
    <location>
        <begin position="171"/>
        <end position="189"/>
    </location>
</feature>
<feature type="compositionally biased region" description="Low complexity" evidence="1">
    <location>
        <begin position="217"/>
        <end position="226"/>
    </location>
</feature>
<feature type="compositionally biased region" description="Low complexity" evidence="1">
    <location>
        <begin position="277"/>
        <end position="296"/>
    </location>
</feature>
<feature type="region of interest" description="Disordered" evidence="1">
    <location>
        <begin position="217"/>
        <end position="238"/>
    </location>
</feature>
<proteinExistence type="predicted"/>
<feature type="compositionally biased region" description="Low complexity" evidence="1">
    <location>
        <begin position="26"/>
        <end position="38"/>
    </location>
</feature>
<dbReference type="Proteomes" id="UP000237481">
    <property type="component" value="Unassembled WGS sequence"/>
</dbReference>
<keyword evidence="3" id="KW-1185">Reference proteome</keyword>
<comment type="caution">
    <text evidence="2">The sequence shown here is derived from an EMBL/GenBank/DDBJ whole genome shotgun (WGS) entry which is preliminary data.</text>
</comment>
<accession>A0A2S4LA66</accession>
<feature type="region of interest" description="Disordered" evidence="1">
    <location>
        <begin position="154"/>
        <end position="189"/>
    </location>
</feature>
<feature type="region of interest" description="Disordered" evidence="1">
    <location>
        <begin position="1"/>
        <end position="83"/>
    </location>
</feature>
<dbReference type="AlphaFoldDB" id="A0A2S4LA66"/>
<dbReference type="OrthoDB" id="4936392at2759"/>
<dbReference type="EMBL" id="PKSG01000045">
    <property type="protein sequence ID" value="POR39344.1"/>
    <property type="molecule type" value="Genomic_DNA"/>
</dbReference>